<keyword evidence="1" id="KW-0472">Membrane</keyword>
<reference evidence="2 3" key="1">
    <citation type="submission" date="2014-04" db="EMBL/GenBank/DDBJ databases">
        <authorList>
            <consortium name="DOE Joint Genome Institute"/>
            <person name="Kuo A."/>
            <person name="Kohler A."/>
            <person name="Nagy L.G."/>
            <person name="Floudas D."/>
            <person name="Copeland A."/>
            <person name="Barry K.W."/>
            <person name="Cichocki N."/>
            <person name="Veneault-Fourrey C."/>
            <person name="LaButti K."/>
            <person name="Lindquist E.A."/>
            <person name="Lipzen A."/>
            <person name="Lundell T."/>
            <person name="Morin E."/>
            <person name="Murat C."/>
            <person name="Sun H."/>
            <person name="Tunlid A."/>
            <person name="Henrissat B."/>
            <person name="Grigoriev I.V."/>
            <person name="Hibbett D.S."/>
            <person name="Martin F."/>
            <person name="Nordberg H.P."/>
            <person name="Cantor M.N."/>
            <person name="Hua S.X."/>
        </authorList>
    </citation>
    <scope>NUCLEOTIDE SEQUENCE [LARGE SCALE GENOMIC DNA]</scope>
    <source>
        <strain evidence="2 3">LaAM-08-1</strain>
    </source>
</reference>
<dbReference type="STRING" id="1095629.A0A0C9WHB0"/>
<keyword evidence="3" id="KW-1185">Reference proteome</keyword>
<reference evidence="3" key="2">
    <citation type="submission" date="2015-01" db="EMBL/GenBank/DDBJ databases">
        <title>Evolutionary Origins and Diversification of the Mycorrhizal Mutualists.</title>
        <authorList>
            <consortium name="DOE Joint Genome Institute"/>
            <consortium name="Mycorrhizal Genomics Consortium"/>
            <person name="Kohler A."/>
            <person name="Kuo A."/>
            <person name="Nagy L.G."/>
            <person name="Floudas D."/>
            <person name="Copeland A."/>
            <person name="Barry K.W."/>
            <person name="Cichocki N."/>
            <person name="Veneault-Fourrey C."/>
            <person name="LaButti K."/>
            <person name="Lindquist E.A."/>
            <person name="Lipzen A."/>
            <person name="Lundell T."/>
            <person name="Morin E."/>
            <person name="Murat C."/>
            <person name="Riley R."/>
            <person name="Ohm R."/>
            <person name="Sun H."/>
            <person name="Tunlid A."/>
            <person name="Henrissat B."/>
            <person name="Grigoriev I.V."/>
            <person name="Hibbett D.S."/>
            <person name="Martin F."/>
        </authorList>
    </citation>
    <scope>NUCLEOTIDE SEQUENCE [LARGE SCALE GENOMIC DNA]</scope>
    <source>
        <strain evidence="3">LaAM-08-1</strain>
    </source>
</reference>
<dbReference type="OrthoDB" id="2562493at2759"/>
<gene>
    <name evidence="2" type="ORF">K443DRAFT_115965</name>
</gene>
<feature type="transmembrane region" description="Helical" evidence="1">
    <location>
        <begin position="148"/>
        <end position="167"/>
    </location>
</feature>
<dbReference type="AlphaFoldDB" id="A0A0C9WHB0"/>
<dbReference type="Proteomes" id="UP000054477">
    <property type="component" value="Unassembled WGS sequence"/>
</dbReference>
<evidence type="ECO:0000313" key="3">
    <source>
        <dbReference type="Proteomes" id="UP000054477"/>
    </source>
</evidence>
<feature type="transmembrane region" description="Helical" evidence="1">
    <location>
        <begin position="7"/>
        <end position="25"/>
    </location>
</feature>
<organism evidence="2 3">
    <name type="scientific">Laccaria amethystina LaAM-08-1</name>
    <dbReference type="NCBI Taxonomy" id="1095629"/>
    <lineage>
        <taxon>Eukaryota</taxon>
        <taxon>Fungi</taxon>
        <taxon>Dikarya</taxon>
        <taxon>Basidiomycota</taxon>
        <taxon>Agaricomycotina</taxon>
        <taxon>Agaricomycetes</taxon>
        <taxon>Agaricomycetidae</taxon>
        <taxon>Agaricales</taxon>
        <taxon>Agaricineae</taxon>
        <taxon>Hydnangiaceae</taxon>
        <taxon>Laccaria</taxon>
    </lineage>
</organism>
<feature type="non-terminal residue" evidence="2">
    <location>
        <position position="1"/>
    </location>
</feature>
<protein>
    <submittedName>
        <fullName evidence="2">Uncharacterized protein</fullName>
    </submittedName>
</protein>
<dbReference type="EMBL" id="KN839094">
    <property type="protein sequence ID" value="KIJ90879.1"/>
    <property type="molecule type" value="Genomic_DNA"/>
</dbReference>
<name>A0A0C9WHB0_9AGAR</name>
<feature type="transmembrane region" description="Helical" evidence="1">
    <location>
        <begin position="49"/>
        <end position="71"/>
    </location>
</feature>
<keyword evidence="1" id="KW-1133">Transmembrane helix</keyword>
<proteinExistence type="predicted"/>
<feature type="transmembrane region" description="Helical" evidence="1">
    <location>
        <begin position="109"/>
        <end position="128"/>
    </location>
</feature>
<keyword evidence="1" id="KW-0812">Transmembrane</keyword>
<evidence type="ECO:0000313" key="2">
    <source>
        <dbReference type="EMBL" id="KIJ90879.1"/>
    </source>
</evidence>
<sequence length="228" mass="25762">PYPAWVFIARVMACITQVFLAYRWVAASSSEVPVAYSFFPGILRLEKIITLYTTVLVLAAAAFFFVIFFGVKVCNFKTYAILSQRLSLIFGADFLMTSLIERTGLSPLISVWLCLKVLVKVLITGILLHSLSPSRMGLQISDSIINRLMQVTLFDSVASILTLALYLAGKNTKFYNVFPLQVGNLDFLLQQMVLCLGMVILRCTDNILRLIQLSFSHCNVLKNWWEER</sequence>
<accession>A0A0C9WHB0</accession>
<dbReference type="HOGENOM" id="CLU_1217259_0_0_1"/>
<evidence type="ECO:0000256" key="1">
    <source>
        <dbReference type="SAM" id="Phobius"/>
    </source>
</evidence>